<dbReference type="Pfam" id="PF03881">
    <property type="entry name" value="Fructosamin_kin"/>
    <property type="match status" value="1"/>
</dbReference>
<dbReference type="Gene3D" id="3.30.200.20">
    <property type="entry name" value="Phosphorylase Kinase, domain 1"/>
    <property type="match status" value="1"/>
</dbReference>
<keyword evidence="3" id="KW-0418">Kinase</keyword>
<dbReference type="OrthoDB" id="5772781at2759"/>
<accession>A0A2V3J208</accession>
<dbReference type="EC" id="2.7.1.172" evidence="1"/>
<dbReference type="EMBL" id="NBIV01000014">
    <property type="protein sequence ID" value="PXF48373.1"/>
    <property type="molecule type" value="Genomic_DNA"/>
</dbReference>
<dbReference type="AlphaFoldDB" id="A0A2V3J208"/>
<keyword evidence="4" id="KW-1185">Reference proteome</keyword>
<dbReference type="InterPro" id="IPR011009">
    <property type="entry name" value="Kinase-like_dom_sf"/>
</dbReference>
<evidence type="ECO:0000313" key="4">
    <source>
        <dbReference type="Proteomes" id="UP000247409"/>
    </source>
</evidence>
<dbReference type="PANTHER" id="PTHR12149:SF8">
    <property type="entry name" value="PROTEIN-RIBULOSAMINE 3-KINASE"/>
    <property type="match status" value="1"/>
</dbReference>
<evidence type="ECO:0000256" key="1">
    <source>
        <dbReference type="ARBA" id="ARBA00011961"/>
    </source>
</evidence>
<dbReference type="GO" id="GO:0016301">
    <property type="term" value="F:kinase activity"/>
    <property type="evidence" value="ECO:0007669"/>
    <property type="project" value="UniProtKB-KW"/>
</dbReference>
<comment type="caution">
    <text evidence="3">The sequence shown here is derived from an EMBL/GenBank/DDBJ whole genome shotgun (WGS) entry which is preliminary data.</text>
</comment>
<proteinExistence type="predicted"/>
<dbReference type="SUPFAM" id="SSF56112">
    <property type="entry name" value="Protein kinase-like (PK-like)"/>
    <property type="match status" value="1"/>
</dbReference>
<gene>
    <name evidence="3" type="ORF">BWQ96_01833</name>
</gene>
<sequence>MFTRTEPVKATKSIKIGHWPAFAQGFPLRSAHISTKQLGWHKPKKHSMPVKPRPLLTATIATDEISRVIAKDLNLGSVTSMSRAGSSGWAVMHKATTDKGKRLFIKVSREDAEMFEGEREGLYAMFKTNTIRVPEAYHCGRLNGVQGSFIIMESLDLHAIYSQERLGDQLGKMHLAEPVVAEAKQGKFGFVVDNTLGATPQPNGWMDDWVEFFRERRLRHQLLLTNDANLITKGDELCSRLDELFEDVKGTIKPSILHGDLWSGNVSGLGRTAEPVIFDPASYYGHHEAEFGMSWCMDLTSAFWGAYRNHIPEAEGFKRRLKLYQLYHYLNHFNLFGGGYYGMSDLLLTQLLKGIN</sequence>
<comment type="catalytic activity">
    <reaction evidence="2">
        <text>N(6)-D-ribulosyl-L-lysyl-[protein] + ATP = N(6)-(3-O-phospho-D-ribulosyl)-L-lysyl-[protein] + ADP + H(+)</text>
        <dbReference type="Rhea" id="RHEA:48432"/>
        <dbReference type="Rhea" id="RHEA-COMP:12103"/>
        <dbReference type="Rhea" id="RHEA-COMP:12104"/>
        <dbReference type="ChEBI" id="CHEBI:15378"/>
        <dbReference type="ChEBI" id="CHEBI:30616"/>
        <dbReference type="ChEBI" id="CHEBI:90418"/>
        <dbReference type="ChEBI" id="CHEBI:90420"/>
        <dbReference type="ChEBI" id="CHEBI:456216"/>
        <dbReference type="EC" id="2.7.1.172"/>
    </reaction>
    <physiologicalReaction direction="left-to-right" evidence="2">
        <dbReference type="Rhea" id="RHEA:48433"/>
    </physiologicalReaction>
</comment>
<name>A0A2V3J208_9FLOR</name>
<organism evidence="3 4">
    <name type="scientific">Gracilariopsis chorda</name>
    <dbReference type="NCBI Taxonomy" id="448386"/>
    <lineage>
        <taxon>Eukaryota</taxon>
        <taxon>Rhodophyta</taxon>
        <taxon>Florideophyceae</taxon>
        <taxon>Rhodymeniophycidae</taxon>
        <taxon>Gracilariales</taxon>
        <taxon>Gracilariaceae</taxon>
        <taxon>Gracilariopsis</taxon>
    </lineage>
</organism>
<evidence type="ECO:0000313" key="3">
    <source>
        <dbReference type="EMBL" id="PXF48373.1"/>
    </source>
</evidence>
<dbReference type="PANTHER" id="PTHR12149">
    <property type="entry name" value="FRUCTOSAMINE 3 KINASE-RELATED PROTEIN"/>
    <property type="match status" value="1"/>
</dbReference>
<dbReference type="Proteomes" id="UP000247409">
    <property type="component" value="Unassembled WGS sequence"/>
</dbReference>
<dbReference type="GO" id="GO:0102193">
    <property type="term" value="F:protein-ribulosamine 3-kinase activity"/>
    <property type="evidence" value="ECO:0007669"/>
    <property type="project" value="UniProtKB-EC"/>
</dbReference>
<dbReference type="Gene3D" id="3.90.1200.10">
    <property type="match status" value="1"/>
</dbReference>
<evidence type="ECO:0000256" key="2">
    <source>
        <dbReference type="ARBA" id="ARBA00048655"/>
    </source>
</evidence>
<dbReference type="InterPro" id="IPR016477">
    <property type="entry name" value="Fructo-/Ketosamine-3-kinase"/>
</dbReference>
<reference evidence="3 4" key="1">
    <citation type="journal article" date="2018" name="Mol. Biol. Evol.">
        <title>Analysis of the draft genome of the red seaweed Gracilariopsis chorda provides insights into genome size evolution in Rhodophyta.</title>
        <authorList>
            <person name="Lee J."/>
            <person name="Yang E.C."/>
            <person name="Graf L."/>
            <person name="Yang J.H."/>
            <person name="Qiu H."/>
            <person name="Zel Zion U."/>
            <person name="Chan C.X."/>
            <person name="Stephens T.G."/>
            <person name="Weber A.P.M."/>
            <person name="Boo G.H."/>
            <person name="Boo S.M."/>
            <person name="Kim K.M."/>
            <person name="Shin Y."/>
            <person name="Jung M."/>
            <person name="Lee S.J."/>
            <person name="Yim H.S."/>
            <person name="Lee J.H."/>
            <person name="Bhattacharya D."/>
            <person name="Yoon H.S."/>
        </authorList>
    </citation>
    <scope>NUCLEOTIDE SEQUENCE [LARGE SCALE GENOMIC DNA]</scope>
    <source>
        <strain evidence="3 4">SKKU-2015</strain>
        <tissue evidence="3">Whole body</tissue>
    </source>
</reference>
<protein>
    <recommendedName>
        <fullName evidence="1">protein-ribulosamine 3-kinase</fullName>
        <ecNumber evidence="1">2.7.1.172</ecNumber>
    </recommendedName>
</protein>
<keyword evidence="3" id="KW-0808">Transferase</keyword>